<dbReference type="InterPro" id="IPR007427">
    <property type="entry name" value="DUF475"/>
</dbReference>
<feature type="transmembrane region" description="Helical" evidence="1">
    <location>
        <begin position="71"/>
        <end position="98"/>
    </location>
</feature>
<evidence type="ECO:0000313" key="3">
    <source>
        <dbReference type="Proteomes" id="UP000430692"/>
    </source>
</evidence>
<feature type="transmembrane region" description="Helical" evidence="1">
    <location>
        <begin position="125"/>
        <end position="143"/>
    </location>
</feature>
<feature type="transmembrane region" description="Helical" evidence="1">
    <location>
        <begin position="356"/>
        <end position="373"/>
    </location>
</feature>
<feature type="transmembrane region" description="Helical" evidence="1">
    <location>
        <begin position="274"/>
        <end position="295"/>
    </location>
</feature>
<sequence length="387" mass="43479">MGIKMLFLRTCAWSLAVAVFGLIMAAAYGGWIGVILVGAVGIILYAVSYETAISNFYSLKANDFPDFWRKILLRIGLPLIVFGVQLVFPIAIVSIIAWRNPVDVVTLALTDKTSYQQMTTDAHPVIASFVAGFLLAAFFDFFFEERERRWLQQLEKRLAKVGQVDKWAKWSLLPFDRSLMIYFIMVLIITASGYFGKFAYQYGGVHVNMNPWVWFSGTAGVLLYLFTKHFATISIMLLGQTKLVGLIRLHVFVIINVQCSFNGMVGAFSITNDIILLSLGLGLGAMFVCVLNIYWIRQVKPGTFYTTGSDGRRTKITGFKKVGNRLWTPYAYISHGFHYTCGVLAVINLVSIRYHIPEIITSLIGIMLIALSIHSSKRRTRVLAMNN</sequence>
<accession>A0A6I4W3B1</accession>
<comment type="caution">
    <text evidence="2">The sequence shown here is derived from an EMBL/GenBank/DDBJ whole genome shotgun (WGS) entry which is preliminary data.</text>
</comment>
<protein>
    <submittedName>
        <fullName evidence="2">DUF475 domain-containing protein</fullName>
    </submittedName>
</protein>
<dbReference type="RefSeq" id="WP_160802131.1">
    <property type="nucleotide sequence ID" value="NZ_WUUL01000009.1"/>
</dbReference>
<feature type="transmembrane region" description="Helical" evidence="1">
    <location>
        <begin position="212"/>
        <end position="237"/>
    </location>
</feature>
<dbReference type="EMBL" id="WUUL01000009">
    <property type="protein sequence ID" value="MXQ54782.1"/>
    <property type="molecule type" value="Genomic_DNA"/>
</dbReference>
<feature type="transmembrane region" description="Helical" evidence="1">
    <location>
        <begin position="330"/>
        <end position="350"/>
    </location>
</feature>
<evidence type="ECO:0000313" key="2">
    <source>
        <dbReference type="EMBL" id="MXQ54782.1"/>
    </source>
</evidence>
<dbReference type="AlphaFoldDB" id="A0A6I4W3B1"/>
<proteinExistence type="predicted"/>
<reference evidence="2 3" key="1">
    <citation type="submission" date="2019-12" db="EMBL/GenBank/DDBJ databases">
        <title>Whole-genome analyses of novel actinobacteria.</title>
        <authorList>
            <person name="Sahin N."/>
            <person name="Saygin H."/>
        </authorList>
    </citation>
    <scope>NUCLEOTIDE SEQUENCE [LARGE SCALE GENOMIC DNA]</scope>
    <source>
        <strain evidence="2 3">KC615</strain>
    </source>
</reference>
<organism evidence="2 3">
    <name type="scientific">Shimazuella alba</name>
    <dbReference type="NCBI Taxonomy" id="2690964"/>
    <lineage>
        <taxon>Bacteria</taxon>
        <taxon>Bacillati</taxon>
        <taxon>Bacillota</taxon>
        <taxon>Bacilli</taxon>
        <taxon>Bacillales</taxon>
        <taxon>Thermoactinomycetaceae</taxon>
        <taxon>Shimazuella</taxon>
    </lineage>
</organism>
<keyword evidence="1" id="KW-0472">Membrane</keyword>
<feature type="transmembrane region" description="Helical" evidence="1">
    <location>
        <begin position="249"/>
        <end position="268"/>
    </location>
</feature>
<evidence type="ECO:0000256" key="1">
    <source>
        <dbReference type="SAM" id="Phobius"/>
    </source>
</evidence>
<keyword evidence="1" id="KW-0812">Transmembrane</keyword>
<dbReference type="Pfam" id="PF04332">
    <property type="entry name" value="DUF475"/>
    <property type="match status" value="2"/>
</dbReference>
<dbReference type="Proteomes" id="UP000430692">
    <property type="component" value="Unassembled WGS sequence"/>
</dbReference>
<feature type="transmembrane region" description="Helical" evidence="1">
    <location>
        <begin position="179"/>
        <end position="200"/>
    </location>
</feature>
<name>A0A6I4W3B1_9BACL</name>
<feature type="transmembrane region" description="Helical" evidence="1">
    <location>
        <begin position="35"/>
        <end position="59"/>
    </location>
</feature>
<keyword evidence="3" id="KW-1185">Reference proteome</keyword>
<keyword evidence="1" id="KW-1133">Transmembrane helix</keyword>
<gene>
    <name evidence="2" type="ORF">GSM42_13875</name>
</gene>